<dbReference type="AlphaFoldDB" id="A0A8T1VYL7"/>
<proteinExistence type="predicted"/>
<name>A0A8T1VYL7_9STRA</name>
<gene>
    <name evidence="1" type="ORF">PHYPSEUDO_000485</name>
</gene>
<dbReference type="EMBL" id="JAGDFM010000104">
    <property type="protein sequence ID" value="KAG7386271.1"/>
    <property type="molecule type" value="Genomic_DNA"/>
</dbReference>
<dbReference type="Proteomes" id="UP000694044">
    <property type="component" value="Unassembled WGS sequence"/>
</dbReference>
<keyword evidence="2" id="KW-1185">Reference proteome</keyword>
<organism evidence="1 2">
    <name type="scientific">Phytophthora pseudosyringae</name>
    <dbReference type="NCBI Taxonomy" id="221518"/>
    <lineage>
        <taxon>Eukaryota</taxon>
        <taxon>Sar</taxon>
        <taxon>Stramenopiles</taxon>
        <taxon>Oomycota</taxon>
        <taxon>Peronosporomycetes</taxon>
        <taxon>Peronosporales</taxon>
        <taxon>Peronosporaceae</taxon>
        <taxon>Phytophthora</taxon>
    </lineage>
</organism>
<sequence length="207" mass="22481">MSFTLVFGRRLRGRSCRRRGGRGCLLLGRYRRGRGRLLLEHGEFGLSVRRVEAEGLLVSLRLARRVEELEVELLAQAPAPLLVGAVEVSSPERLPRLLETEPVDDQPVSVSSTLLPKFHHGLPLLVHNVNGTVDCRVGVEERVHVHAEDVAGGDEVRPDRNALSADHLGAVLHGGDLDGHAALDLVDDVDHAAGHAEGARQVLVTDL</sequence>
<protein>
    <submittedName>
        <fullName evidence="1">Uncharacterized protein</fullName>
    </submittedName>
</protein>
<evidence type="ECO:0000313" key="1">
    <source>
        <dbReference type="EMBL" id="KAG7386271.1"/>
    </source>
</evidence>
<reference evidence="1" key="1">
    <citation type="submission" date="2021-02" db="EMBL/GenBank/DDBJ databases">
        <authorList>
            <person name="Palmer J.M."/>
        </authorList>
    </citation>
    <scope>NUCLEOTIDE SEQUENCE</scope>
    <source>
        <strain evidence="1">SCRP734</strain>
    </source>
</reference>
<accession>A0A8T1VYL7</accession>
<evidence type="ECO:0000313" key="2">
    <source>
        <dbReference type="Proteomes" id="UP000694044"/>
    </source>
</evidence>
<comment type="caution">
    <text evidence="1">The sequence shown here is derived from an EMBL/GenBank/DDBJ whole genome shotgun (WGS) entry which is preliminary data.</text>
</comment>